<keyword evidence="3" id="KW-1185">Reference proteome</keyword>
<comment type="caution">
    <text evidence="2">The sequence shown here is derived from an EMBL/GenBank/DDBJ whole genome shotgun (WGS) entry which is preliminary data.</text>
</comment>
<proteinExistence type="predicted"/>
<dbReference type="Proteomes" id="UP000288547">
    <property type="component" value="Unassembled WGS sequence"/>
</dbReference>
<dbReference type="OrthoDB" id="9803828at2"/>
<feature type="domain" description="Acetyl xylan esterase" evidence="1">
    <location>
        <begin position="4"/>
        <end position="160"/>
    </location>
</feature>
<sequence length="295" mass="31711">MTVDYWDDLDADLAAVPTNLVLTPEPSRTTPDWTFSTITFSSIGHRGSGRYRAAGYLSIPTRPGPHPGVLEIPRHGSVNHTPHSNDRARYAILTLMHRGQRLADAPYRAPYPGLLIDGIVDASEYVYRGIVADCLRAAEILRSHPGVDSARIAAVGEDLGVLTAARRPFFRALRVDGLLLTDPWRRAESTRAYPMESLNDFRRHGTDDELVAARSTTALYDPLALAGDVTAAALVSDGSASGAALASRLGGTADTLVPTGRDRIDDDARDAWLAAQLGAPAMSRYADAMIPLPGD</sequence>
<protein>
    <recommendedName>
        <fullName evidence="1">Acetyl xylan esterase domain-containing protein</fullName>
    </recommendedName>
</protein>
<reference evidence="2 3" key="1">
    <citation type="submission" date="2018-12" db="EMBL/GenBank/DDBJ databases">
        <authorList>
            <person name="Li F."/>
        </authorList>
    </citation>
    <scope>NUCLEOTIDE SEQUENCE [LARGE SCALE GENOMIC DNA]</scope>
    <source>
        <strain evidence="2 3">11W25H-1</strain>
    </source>
</reference>
<dbReference type="InterPro" id="IPR008391">
    <property type="entry name" value="AXE1_dom"/>
</dbReference>
<name>A0A3S4A2D2_9MICO</name>
<dbReference type="Gene3D" id="3.40.50.1820">
    <property type="entry name" value="alpha/beta hydrolase"/>
    <property type="match status" value="1"/>
</dbReference>
<dbReference type="GO" id="GO:0005976">
    <property type="term" value="P:polysaccharide metabolic process"/>
    <property type="evidence" value="ECO:0007669"/>
    <property type="project" value="TreeGrafter"/>
</dbReference>
<dbReference type="Pfam" id="PF05448">
    <property type="entry name" value="AXE1"/>
    <property type="match status" value="1"/>
</dbReference>
<dbReference type="InterPro" id="IPR039069">
    <property type="entry name" value="CE7"/>
</dbReference>
<dbReference type="GO" id="GO:0052689">
    <property type="term" value="F:carboxylic ester hydrolase activity"/>
    <property type="evidence" value="ECO:0007669"/>
    <property type="project" value="TreeGrafter"/>
</dbReference>
<accession>A0A3S4A2D2</accession>
<dbReference type="AlphaFoldDB" id="A0A3S4A2D2"/>
<dbReference type="InterPro" id="IPR029058">
    <property type="entry name" value="AB_hydrolase_fold"/>
</dbReference>
<dbReference type="EMBL" id="RZNB01000004">
    <property type="protein sequence ID" value="RWZ49912.1"/>
    <property type="molecule type" value="Genomic_DNA"/>
</dbReference>
<dbReference type="RefSeq" id="WP_128495372.1">
    <property type="nucleotide sequence ID" value="NZ_RZNB01000004.1"/>
</dbReference>
<evidence type="ECO:0000259" key="1">
    <source>
        <dbReference type="Pfam" id="PF05448"/>
    </source>
</evidence>
<evidence type="ECO:0000313" key="3">
    <source>
        <dbReference type="Proteomes" id="UP000288547"/>
    </source>
</evidence>
<evidence type="ECO:0000313" key="2">
    <source>
        <dbReference type="EMBL" id="RWZ49912.1"/>
    </source>
</evidence>
<dbReference type="SUPFAM" id="SSF53474">
    <property type="entry name" value="alpha/beta-Hydrolases"/>
    <property type="match status" value="1"/>
</dbReference>
<organism evidence="2 3">
    <name type="scientific">Labedella phragmitis</name>
    <dbReference type="NCBI Taxonomy" id="2498849"/>
    <lineage>
        <taxon>Bacteria</taxon>
        <taxon>Bacillati</taxon>
        <taxon>Actinomycetota</taxon>
        <taxon>Actinomycetes</taxon>
        <taxon>Micrococcales</taxon>
        <taxon>Microbacteriaceae</taxon>
        <taxon>Labedella</taxon>
    </lineage>
</organism>
<dbReference type="PANTHER" id="PTHR40111:SF1">
    <property type="entry name" value="CEPHALOSPORIN-C DEACETYLASE"/>
    <property type="match status" value="1"/>
</dbReference>
<gene>
    <name evidence="2" type="ORF">ELQ90_11220</name>
</gene>
<dbReference type="PANTHER" id="PTHR40111">
    <property type="entry name" value="CEPHALOSPORIN-C DEACETYLASE"/>
    <property type="match status" value="1"/>
</dbReference>